<protein>
    <recommendedName>
        <fullName evidence="4">Fibronectin type-III domain-containing protein</fullName>
    </recommendedName>
</protein>
<evidence type="ECO:0000256" key="3">
    <source>
        <dbReference type="SAM" id="SignalP"/>
    </source>
</evidence>
<keyword evidence="3" id="KW-0732">Signal</keyword>
<dbReference type="EMBL" id="BAAAMQ010000005">
    <property type="protein sequence ID" value="GAA2095163.1"/>
    <property type="molecule type" value="Genomic_DNA"/>
</dbReference>
<feature type="domain" description="Fibronectin type-III" evidence="4">
    <location>
        <begin position="37"/>
        <end position="137"/>
    </location>
</feature>
<keyword evidence="2" id="KW-0624">Polysaccharide degradation</keyword>
<sequence length="1387" mass="148404">MMQRLDRTRVGTATGLSAVAALVLTTLGPLADASAVPPASPTGLSVQQPNDATAVLSWDHVAGATRYELQVDDDPNFGSPASIPAPTVSTVNNTYVPTANLPAGDKYWRVRARNAANEDSPWAISQFGTPAVAVPQPASPADNTTLSQPSQPPLLTWSTSPGATSYIVEVDGDADFVGATPYTTSSTSLVVPDALPAGTTANPADYYWRVTASKGSGLNSFPSPASRFIVGPLPAPVITAPPSSPNFELQDVVLDWEPVPGAKSYDVEVALNQDFTNILKSETGIQGTRYSPPVSYDNDQYYWRVRARDLDNQPTPWTASLYDFNRTWPDKPQAVFPAEPGAETVENPVYFEWTSVRHASEYELQVSTTPGFSEGSTRSCRTAGTTYTPGMFAINTTGIPSAFRENEDCEPTPGTINYWHVRPLDRPFTKPGGGDIPGIQGIYSDTEAFLYNPAQITGMEPANGATVTVPTFTWDSAPGAESYSITVYNNQGNQVDTVKTYATSYTVDGTTPLPASGNPYTWALNATTADGISSVRHTRSFSVTGTPPAPPASSGDYLRPVTGNGPFQTAPSLTWQPHPDAVRYKVNIGYAMDSNQIWFGHAAGQDLFNQPMPYNAMTDIGDRLLLPGTYDWQVTAVNSSGGEFASGPEGRFTVSEVDVTSEHALAIGGRELDPNNPATKTPCNPLSGPCVVPTTPVLKWKAQPYTSYYMVYVSRDSNFTNLLEPSNAIPATTNTRYAPALDNRWWTYPDTEAGEALYWHIRPCRKVNNCAPSPISAIGRAQHAFTKTSPKVEGLTSTDPTRTEITFSWNDYFDTNRSTQWAQTGEDRPQSAMLYRIQVDDVESFGTGSALVDERIVDQATYTAFDRLYPEGTLYWRVQAIDSKGSPQDLTNNDGRLSWSETKTFTKRSPRVELTAPVDGASVPGTVALRWQAQPFAAEYKVEVYKNNDTTFSTANRVFTKNVRTTAYAHNVPLPVSPTPYVWRVQRIDTDGNPGPWSWGGNVDPDGNPVGRFTVGSGILEITSPAPGGAQPPNGPVLTWRDFPGAVKYNVEVSSPAGGFAATGQTVATAYALTNNVSTGTYPFKVTALDANNTVLGSAQSSFVVDARLVATAPPEVQAPTGTGVGATLTSTPPSWNQADVSTTYQWLRDGQPIAGATGTTYVLTVSDFNRIVSLRVTGKKSGFTDGVTVSNAVGATAGGALQATAQPTITGIPQVGNTLTGVPGTWSQPSPTFKYQWLRTGAPIPNANSASYRLTPEDAGKDIAVTVLASKSGFTDGSAAAAAVTVPKMTSTTTATLSATRVKPGKRVKVGITVMVPGVTGPVGQIKVMDRTKVLKKLTLVTAKNGKVTVRLPKLKRGKHRIRVKYLGDATTQGSRSKAMRLSVQP</sequence>
<dbReference type="InterPro" id="IPR032109">
    <property type="entry name" value="Big_3_5"/>
</dbReference>
<dbReference type="Proteomes" id="UP001501161">
    <property type="component" value="Unassembled WGS sequence"/>
</dbReference>
<dbReference type="PROSITE" id="PS50853">
    <property type="entry name" value="FN3"/>
    <property type="match status" value="1"/>
</dbReference>
<dbReference type="Gene3D" id="2.60.40.10">
    <property type="entry name" value="Immunoglobulins"/>
    <property type="match status" value="10"/>
</dbReference>
<reference evidence="6" key="1">
    <citation type="journal article" date="2019" name="Int. J. Syst. Evol. Microbiol.">
        <title>The Global Catalogue of Microorganisms (GCM) 10K type strain sequencing project: providing services to taxonomists for standard genome sequencing and annotation.</title>
        <authorList>
            <consortium name="The Broad Institute Genomics Platform"/>
            <consortium name="The Broad Institute Genome Sequencing Center for Infectious Disease"/>
            <person name="Wu L."/>
            <person name="Ma J."/>
        </authorList>
    </citation>
    <scope>NUCLEOTIDE SEQUENCE [LARGE SCALE GENOMIC DNA]</scope>
    <source>
        <strain evidence="6">JCM 13813</strain>
    </source>
</reference>
<evidence type="ECO:0000256" key="1">
    <source>
        <dbReference type="ARBA" id="ARBA00023295"/>
    </source>
</evidence>
<dbReference type="InterPro" id="IPR003961">
    <property type="entry name" value="FN3_dom"/>
</dbReference>
<keyword evidence="1" id="KW-0326">Glycosidase</keyword>
<evidence type="ECO:0000256" key="2">
    <source>
        <dbReference type="ARBA" id="ARBA00023326"/>
    </source>
</evidence>
<evidence type="ECO:0000313" key="5">
    <source>
        <dbReference type="EMBL" id="GAA2095163.1"/>
    </source>
</evidence>
<name>A0ABP5I6Y8_9ACTN</name>
<dbReference type="InterPro" id="IPR013783">
    <property type="entry name" value="Ig-like_fold"/>
</dbReference>
<keyword evidence="2" id="KW-0119">Carbohydrate metabolism</keyword>
<dbReference type="SUPFAM" id="SSF49265">
    <property type="entry name" value="Fibronectin type III"/>
    <property type="match status" value="1"/>
</dbReference>
<feature type="signal peptide" evidence="3">
    <location>
        <begin position="1"/>
        <end position="31"/>
    </location>
</feature>
<comment type="caution">
    <text evidence="5">The sequence shown here is derived from an EMBL/GenBank/DDBJ whole genome shotgun (WGS) entry which is preliminary data.</text>
</comment>
<dbReference type="RefSeq" id="WP_343997061.1">
    <property type="nucleotide sequence ID" value="NZ_BAAAMQ010000005.1"/>
</dbReference>
<dbReference type="Gene3D" id="2.60.40.2700">
    <property type="match status" value="2"/>
</dbReference>
<gene>
    <name evidence="5" type="ORF">GCM10009726_02290</name>
</gene>
<feature type="chain" id="PRO_5045824517" description="Fibronectin type-III domain-containing protein" evidence="3">
    <location>
        <begin position="32"/>
        <end position="1387"/>
    </location>
</feature>
<dbReference type="Pfam" id="PF16640">
    <property type="entry name" value="Big_3_5"/>
    <property type="match status" value="1"/>
</dbReference>
<evidence type="ECO:0000259" key="4">
    <source>
        <dbReference type="PROSITE" id="PS50853"/>
    </source>
</evidence>
<keyword evidence="1" id="KW-0378">Hydrolase</keyword>
<organism evidence="5 6">
    <name type="scientific">Nocardioides furvisabuli</name>
    <dbReference type="NCBI Taxonomy" id="375542"/>
    <lineage>
        <taxon>Bacteria</taxon>
        <taxon>Bacillati</taxon>
        <taxon>Actinomycetota</taxon>
        <taxon>Actinomycetes</taxon>
        <taxon>Propionibacteriales</taxon>
        <taxon>Nocardioidaceae</taxon>
        <taxon>Nocardioides</taxon>
    </lineage>
</organism>
<evidence type="ECO:0000313" key="6">
    <source>
        <dbReference type="Proteomes" id="UP001501161"/>
    </source>
</evidence>
<dbReference type="InterPro" id="IPR036116">
    <property type="entry name" value="FN3_sf"/>
</dbReference>
<accession>A0ABP5I6Y8</accession>
<keyword evidence="6" id="KW-1185">Reference proteome</keyword>
<proteinExistence type="predicted"/>